<gene>
    <name evidence="1" type="ORF">AAAU51_07750</name>
</gene>
<dbReference type="Proteomes" id="UP001482154">
    <property type="component" value="Unassembled WGS sequence"/>
</dbReference>
<dbReference type="EMBL" id="JBBNIN010000009">
    <property type="protein sequence ID" value="MEQ2711063.1"/>
    <property type="molecule type" value="Genomic_DNA"/>
</dbReference>
<dbReference type="RefSeq" id="WP_022375257.1">
    <property type="nucleotide sequence ID" value="NZ_JAOQJG010000003.1"/>
</dbReference>
<comment type="caution">
    <text evidence="1">The sequence shown here is derived from an EMBL/GenBank/DDBJ whole genome shotgun (WGS) entry which is preliminary data.</text>
</comment>
<name>A0ABV1IVS4_9FIRM</name>
<accession>A0ABV1IVS4</accession>
<protein>
    <submittedName>
        <fullName evidence="1">Uncharacterized protein</fullName>
    </submittedName>
</protein>
<organism evidence="1 2">
    <name type="scientific">Anaerostipes amylophilus</name>
    <dbReference type="NCBI Taxonomy" id="2981779"/>
    <lineage>
        <taxon>Bacteria</taxon>
        <taxon>Bacillati</taxon>
        <taxon>Bacillota</taxon>
        <taxon>Clostridia</taxon>
        <taxon>Lachnospirales</taxon>
        <taxon>Lachnospiraceae</taxon>
        <taxon>Anaerostipes</taxon>
    </lineage>
</organism>
<reference evidence="1 2" key="1">
    <citation type="submission" date="2024-04" db="EMBL/GenBank/DDBJ databases">
        <title>Human intestinal bacterial collection.</title>
        <authorList>
            <person name="Pauvert C."/>
            <person name="Hitch T.C.A."/>
            <person name="Clavel T."/>
        </authorList>
    </citation>
    <scope>NUCLEOTIDE SEQUENCE [LARGE SCALE GENOMIC DNA]</scope>
    <source>
        <strain evidence="1 2">CLA-AA-H249</strain>
    </source>
</reference>
<sequence>MSEIFVEEENTVYELDAECLKRKEEQKRRQRDSKEIRNKNSYHAQKTKAICRKQNQPNIWILCLLFLIVR</sequence>
<proteinExistence type="predicted"/>
<keyword evidence="2" id="KW-1185">Reference proteome</keyword>
<evidence type="ECO:0000313" key="2">
    <source>
        <dbReference type="Proteomes" id="UP001482154"/>
    </source>
</evidence>
<evidence type="ECO:0000313" key="1">
    <source>
        <dbReference type="EMBL" id="MEQ2711063.1"/>
    </source>
</evidence>